<reference evidence="6 7" key="1">
    <citation type="journal article" date="2016" name="Genome Announc.">
        <title>First Complete Genome Sequence of a Subdivision 6 Acidobacterium Strain.</title>
        <authorList>
            <person name="Huang S."/>
            <person name="Vieira S."/>
            <person name="Bunk B."/>
            <person name="Riedel T."/>
            <person name="Sproer C."/>
            <person name="Overmann J."/>
        </authorList>
    </citation>
    <scope>NUCLEOTIDE SEQUENCE [LARGE SCALE GENOMIC DNA]</scope>
    <source>
        <strain evidence="7">DSM 100886 HEG_-6_39</strain>
    </source>
</reference>
<dbReference type="PRINTS" id="PR00039">
    <property type="entry name" value="HTHLYSR"/>
</dbReference>
<dbReference type="GO" id="GO:0043565">
    <property type="term" value="F:sequence-specific DNA binding"/>
    <property type="evidence" value="ECO:0007669"/>
    <property type="project" value="TreeGrafter"/>
</dbReference>
<dbReference type="GO" id="GO:0003700">
    <property type="term" value="F:DNA-binding transcription factor activity"/>
    <property type="evidence" value="ECO:0007669"/>
    <property type="project" value="InterPro"/>
</dbReference>
<dbReference type="InterPro" id="IPR036390">
    <property type="entry name" value="WH_DNA-bd_sf"/>
</dbReference>
<evidence type="ECO:0000313" key="7">
    <source>
        <dbReference type="Proteomes" id="UP000076079"/>
    </source>
</evidence>
<dbReference type="FunFam" id="1.10.10.10:FF:000001">
    <property type="entry name" value="LysR family transcriptional regulator"/>
    <property type="match status" value="1"/>
</dbReference>
<dbReference type="PATRIC" id="fig|1813736.3.peg.1796"/>
<dbReference type="EMBL" id="CP015136">
    <property type="protein sequence ID" value="AMY08520.1"/>
    <property type="molecule type" value="Genomic_DNA"/>
</dbReference>
<dbReference type="Proteomes" id="UP000076079">
    <property type="component" value="Chromosome"/>
</dbReference>
<organism evidence="6 7">
    <name type="scientific">Luteitalea pratensis</name>
    <dbReference type="NCBI Taxonomy" id="1855912"/>
    <lineage>
        <taxon>Bacteria</taxon>
        <taxon>Pseudomonadati</taxon>
        <taxon>Acidobacteriota</taxon>
        <taxon>Vicinamibacteria</taxon>
        <taxon>Vicinamibacterales</taxon>
        <taxon>Vicinamibacteraceae</taxon>
        <taxon>Luteitalea</taxon>
    </lineage>
</organism>
<dbReference type="Pfam" id="PF00126">
    <property type="entry name" value="HTH_1"/>
    <property type="match status" value="1"/>
</dbReference>
<evidence type="ECO:0000256" key="4">
    <source>
        <dbReference type="ARBA" id="ARBA00023163"/>
    </source>
</evidence>
<dbReference type="STRING" id="1855912.LuPra_01721"/>
<dbReference type="CDD" id="cd08474">
    <property type="entry name" value="PBP2_CrgA_like_5"/>
    <property type="match status" value="1"/>
</dbReference>
<dbReference type="Pfam" id="PF03466">
    <property type="entry name" value="LysR_substrate"/>
    <property type="match status" value="1"/>
</dbReference>
<comment type="similarity">
    <text evidence="1">Belongs to the LysR transcriptional regulatory family.</text>
</comment>
<dbReference type="PANTHER" id="PTHR30537">
    <property type="entry name" value="HTH-TYPE TRANSCRIPTIONAL REGULATOR"/>
    <property type="match status" value="1"/>
</dbReference>
<evidence type="ECO:0000256" key="2">
    <source>
        <dbReference type="ARBA" id="ARBA00023015"/>
    </source>
</evidence>
<keyword evidence="4" id="KW-0804">Transcription</keyword>
<evidence type="ECO:0000256" key="3">
    <source>
        <dbReference type="ARBA" id="ARBA00023125"/>
    </source>
</evidence>
<dbReference type="PANTHER" id="PTHR30537:SF1">
    <property type="entry name" value="HTH-TYPE TRANSCRIPTIONAL REGULATOR PGRR"/>
    <property type="match status" value="1"/>
</dbReference>
<proteinExistence type="inferred from homology"/>
<dbReference type="PROSITE" id="PS50931">
    <property type="entry name" value="HTH_LYSR"/>
    <property type="match status" value="1"/>
</dbReference>
<dbReference type="KEGG" id="abac:LuPra_01721"/>
<dbReference type="AlphaFoldDB" id="A0A143PJU1"/>
<dbReference type="RefSeq" id="WP_110170358.1">
    <property type="nucleotide sequence ID" value="NZ_CP015136.1"/>
</dbReference>
<dbReference type="InterPro" id="IPR058163">
    <property type="entry name" value="LysR-type_TF_proteobact-type"/>
</dbReference>
<dbReference type="InterPro" id="IPR005119">
    <property type="entry name" value="LysR_subst-bd"/>
</dbReference>
<gene>
    <name evidence="6" type="primary">dmlR</name>
    <name evidence="6" type="ORF">LuPra_01721</name>
</gene>
<keyword evidence="2" id="KW-0805">Transcription regulation</keyword>
<evidence type="ECO:0000313" key="6">
    <source>
        <dbReference type="EMBL" id="AMY08520.1"/>
    </source>
</evidence>
<dbReference type="OrthoDB" id="9786526at2"/>
<feature type="domain" description="HTH lysR-type" evidence="5">
    <location>
        <begin position="3"/>
        <end position="60"/>
    </location>
</feature>
<dbReference type="Gene3D" id="1.10.10.10">
    <property type="entry name" value="Winged helix-like DNA-binding domain superfamily/Winged helix DNA-binding domain"/>
    <property type="match status" value="1"/>
</dbReference>
<dbReference type="SUPFAM" id="SSF46785">
    <property type="entry name" value="Winged helix' DNA-binding domain"/>
    <property type="match status" value="1"/>
</dbReference>
<protein>
    <submittedName>
        <fullName evidence="6">D-malate degradation protein R</fullName>
    </submittedName>
</protein>
<name>A0A143PJU1_LUTPR</name>
<accession>A0A143PJU1</accession>
<dbReference type="Gene3D" id="3.40.190.290">
    <property type="match status" value="1"/>
</dbReference>
<evidence type="ECO:0000256" key="1">
    <source>
        <dbReference type="ARBA" id="ARBA00009437"/>
    </source>
</evidence>
<dbReference type="InterPro" id="IPR000847">
    <property type="entry name" value="LysR_HTH_N"/>
</dbReference>
<evidence type="ECO:0000259" key="5">
    <source>
        <dbReference type="PROSITE" id="PS50931"/>
    </source>
</evidence>
<dbReference type="GO" id="GO:0006351">
    <property type="term" value="P:DNA-templated transcription"/>
    <property type="evidence" value="ECO:0007669"/>
    <property type="project" value="TreeGrafter"/>
</dbReference>
<keyword evidence="7" id="KW-1185">Reference proteome</keyword>
<sequence length="295" mass="32331">MRDELSVLSAFLVVAEERSFTKAAKQLNISTSGLSHAIRRLEEQIGVRLLTRTTRSVSPTDAGEQLLAHLRPALADIRATLTNLSGLQTKPVGRVRLLCPRLAAKTVLAPGLGRFARDYPDVELDITTDDSRVDLVSAGFDAGIQFGEYIAQDMVAVRVSPDLRPAIVGAPAYFALHAKPTAPRDVLQHRCIGFRHRGESKYRWEFDKGDQSLAISVSGSLNVDDLDLVIQAALDGAGLAWVAEDRIVQHLATGALVRVLEDWCPPFPGFFLYYPSRKQQPAALAAVIDTFRFTN</sequence>
<dbReference type="SUPFAM" id="SSF53850">
    <property type="entry name" value="Periplasmic binding protein-like II"/>
    <property type="match status" value="1"/>
</dbReference>
<dbReference type="InterPro" id="IPR036388">
    <property type="entry name" value="WH-like_DNA-bd_sf"/>
</dbReference>
<keyword evidence="3" id="KW-0238">DNA-binding</keyword>
<reference evidence="7" key="2">
    <citation type="submission" date="2016-04" db="EMBL/GenBank/DDBJ databases">
        <title>First Complete Genome Sequence of a Subdivision 6 Acidobacterium.</title>
        <authorList>
            <person name="Huang S."/>
            <person name="Vieira S."/>
            <person name="Bunk B."/>
            <person name="Riedel T."/>
            <person name="Sproeer C."/>
            <person name="Overmann J."/>
        </authorList>
    </citation>
    <scope>NUCLEOTIDE SEQUENCE [LARGE SCALE GENOMIC DNA]</scope>
    <source>
        <strain evidence="7">DSM 100886 HEG_-6_39</strain>
    </source>
</reference>